<gene>
    <name evidence="1" type="ORF">LCIVAC01_02100</name>
</gene>
<sequence>MEYASRCDQGHYDQGYYRHVGWANTTADNPCYKELFSKQNLNQMSDKITELLQGVNPKGRSIIVPKDQIAHVISQVFTDNRPKIGDIHTRYIIGGTEETRNDVRDIIDRSINTIVTQIRNQMETAECNKKLTIWTTVLGDFNRHGLRSHSFIKIRKRRSDRMMFNMNY</sequence>
<proteinExistence type="predicted"/>
<dbReference type="EMBL" id="MK500325">
    <property type="protein sequence ID" value="QBK85401.1"/>
    <property type="molecule type" value="Genomic_DNA"/>
</dbReference>
<evidence type="ECO:0000313" key="1">
    <source>
        <dbReference type="EMBL" id="QBK85401.1"/>
    </source>
</evidence>
<accession>A0A481YQC5</accession>
<reference evidence="1" key="1">
    <citation type="journal article" date="2019" name="MBio">
        <title>Virus Genomes from Deep Sea Sediments Expand the Ocean Megavirome and Support Independent Origins of Viral Gigantism.</title>
        <authorList>
            <person name="Backstrom D."/>
            <person name="Yutin N."/>
            <person name="Jorgensen S.L."/>
            <person name="Dharamshi J."/>
            <person name="Homa F."/>
            <person name="Zaremba-Niedwiedzka K."/>
            <person name="Spang A."/>
            <person name="Wolf Y.I."/>
            <person name="Koonin E.V."/>
            <person name="Ettema T.J."/>
        </authorList>
    </citation>
    <scope>NUCLEOTIDE SEQUENCE</scope>
</reference>
<protein>
    <submittedName>
        <fullName evidence="1">Uncharacterized protein</fullName>
    </submittedName>
</protein>
<organism evidence="1">
    <name type="scientific">Iridovirus LCIVAC01</name>
    <dbReference type="NCBI Taxonomy" id="2506607"/>
    <lineage>
        <taxon>Viruses</taxon>
        <taxon>Varidnaviria</taxon>
        <taxon>Bamfordvirae</taxon>
        <taxon>Nucleocytoviricota</taxon>
        <taxon>Megaviricetes</taxon>
        <taxon>Pimascovirales</taxon>
        <taxon>Pimascovirales incertae sedis</taxon>
        <taxon>Iridoviridae</taxon>
    </lineage>
</organism>
<name>A0A481YQC5_9VIRU</name>